<dbReference type="Pfam" id="PF00440">
    <property type="entry name" value="TetR_N"/>
    <property type="match status" value="1"/>
</dbReference>
<dbReference type="AlphaFoldDB" id="A0A6G8S733"/>
<sequence length="217" mass="25024">MSKLLNQPKQERSQKRMERVVETTEKMLLERGLEKISIPEVAKESEVPRASIYQFFPTKYDLIRHISLIHLNRLIIELKAVALQVFADHPNQEIQVYAKLLTAALIRHTAKFHNDSPIATLLILSGAASQHAYLEYQVELSKVSAAVREALRMLKVDHYVPQHPDTLTILIEMIFSCMKYGYYTDHYISAEICQEAYRVGLAYLVAVHNRSFQLKDN</sequence>
<dbReference type="PANTHER" id="PTHR43479:SF11">
    <property type="entry name" value="ACREF_ENVCD OPERON REPRESSOR-RELATED"/>
    <property type="match status" value="1"/>
</dbReference>
<organism evidence="4 5">
    <name type="scientific">Acinetobacter lanii</name>
    <dbReference type="NCBI Taxonomy" id="2715163"/>
    <lineage>
        <taxon>Bacteria</taxon>
        <taxon>Pseudomonadati</taxon>
        <taxon>Pseudomonadota</taxon>
        <taxon>Gammaproteobacteria</taxon>
        <taxon>Moraxellales</taxon>
        <taxon>Moraxellaceae</taxon>
        <taxon>Acinetobacter</taxon>
    </lineage>
</organism>
<keyword evidence="1 2" id="KW-0238">DNA-binding</keyword>
<accession>A0A6G8S733</accession>
<proteinExistence type="predicted"/>
<dbReference type="KEGG" id="alj:G8D99_13520"/>
<evidence type="ECO:0000313" key="4">
    <source>
        <dbReference type="EMBL" id="QIO09932.1"/>
    </source>
</evidence>
<protein>
    <submittedName>
        <fullName evidence="4">TetR/AcrR family transcriptional regulator</fullName>
    </submittedName>
</protein>
<dbReference type="InterPro" id="IPR001647">
    <property type="entry name" value="HTH_TetR"/>
</dbReference>
<dbReference type="EMBL" id="CP049916">
    <property type="protein sequence ID" value="QIO09932.1"/>
    <property type="molecule type" value="Genomic_DNA"/>
</dbReference>
<dbReference type="PROSITE" id="PS50977">
    <property type="entry name" value="HTH_TETR_2"/>
    <property type="match status" value="1"/>
</dbReference>
<name>A0A6G8S733_9GAMM</name>
<evidence type="ECO:0000256" key="2">
    <source>
        <dbReference type="PROSITE-ProRule" id="PRU00335"/>
    </source>
</evidence>
<dbReference type="Gene3D" id="1.10.357.10">
    <property type="entry name" value="Tetracycline Repressor, domain 2"/>
    <property type="match status" value="1"/>
</dbReference>
<dbReference type="SUPFAM" id="SSF46689">
    <property type="entry name" value="Homeodomain-like"/>
    <property type="match status" value="1"/>
</dbReference>
<keyword evidence="5" id="KW-1185">Reference proteome</keyword>
<dbReference type="GO" id="GO:0003677">
    <property type="term" value="F:DNA binding"/>
    <property type="evidence" value="ECO:0007669"/>
    <property type="project" value="UniProtKB-UniRule"/>
</dbReference>
<dbReference type="Proteomes" id="UP000501939">
    <property type="component" value="Chromosome"/>
</dbReference>
<reference evidence="4 5" key="1">
    <citation type="submission" date="2020-03" db="EMBL/GenBank/DDBJ databases">
        <authorList>
            <person name="Zhu W."/>
        </authorList>
    </citation>
    <scope>NUCLEOTIDE SEQUENCE [LARGE SCALE GENOMIC DNA]</scope>
    <source>
        <strain evidence="4 5">185</strain>
    </source>
</reference>
<evidence type="ECO:0000256" key="1">
    <source>
        <dbReference type="ARBA" id="ARBA00023125"/>
    </source>
</evidence>
<dbReference type="RefSeq" id="WP_166326778.1">
    <property type="nucleotide sequence ID" value="NZ_CP049916.1"/>
</dbReference>
<feature type="DNA-binding region" description="H-T-H motif" evidence="2">
    <location>
        <begin position="37"/>
        <end position="56"/>
    </location>
</feature>
<feature type="domain" description="HTH tetR-type" evidence="3">
    <location>
        <begin position="14"/>
        <end position="74"/>
    </location>
</feature>
<evidence type="ECO:0000313" key="5">
    <source>
        <dbReference type="Proteomes" id="UP000501939"/>
    </source>
</evidence>
<gene>
    <name evidence="4" type="ORF">G8D99_13520</name>
</gene>
<dbReference type="PANTHER" id="PTHR43479">
    <property type="entry name" value="ACREF/ENVCD OPERON REPRESSOR-RELATED"/>
    <property type="match status" value="1"/>
</dbReference>
<dbReference type="InterPro" id="IPR050624">
    <property type="entry name" value="HTH-type_Tx_Regulator"/>
</dbReference>
<evidence type="ECO:0000259" key="3">
    <source>
        <dbReference type="PROSITE" id="PS50977"/>
    </source>
</evidence>
<dbReference type="InterPro" id="IPR009057">
    <property type="entry name" value="Homeodomain-like_sf"/>
</dbReference>